<organism evidence="1 2">
    <name type="scientific">Roseomonas fluvialis</name>
    <dbReference type="NCBI Taxonomy" id="1750527"/>
    <lineage>
        <taxon>Bacteria</taxon>
        <taxon>Pseudomonadati</taxon>
        <taxon>Pseudomonadota</taxon>
        <taxon>Alphaproteobacteria</taxon>
        <taxon>Acetobacterales</taxon>
        <taxon>Roseomonadaceae</taxon>
        <taxon>Roseomonas</taxon>
    </lineage>
</organism>
<accession>A0ABM7Y808</accession>
<protein>
    <submittedName>
        <fullName evidence="1">Uncharacterized protein</fullName>
    </submittedName>
</protein>
<proteinExistence type="predicted"/>
<reference evidence="1 2" key="1">
    <citation type="journal article" date="2016" name="Microbes Environ.">
        <title>Phylogenetically diverse aerobic anoxygenic phototrophic bacteria isolated from epilithic biofilms in Tama river, Japan.</title>
        <authorList>
            <person name="Hirose S."/>
            <person name="Matsuura K."/>
            <person name="Haruta S."/>
        </authorList>
    </citation>
    <scope>NUCLEOTIDE SEQUENCE [LARGE SCALE GENOMIC DNA]</scope>
    <source>
        <strain evidence="1 2">S08</strain>
    </source>
</reference>
<gene>
    <name evidence="1" type="ORF">Rmf_39690</name>
</gene>
<evidence type="ECO:0000313" key="1">
    <source>
        <dbReference type="EMBL" id="BDG74040.1"/>
    </source>
</evidence>
<keyword evidence="2" id="KW-1185">Reference proteome</keyword>
<name>A0ABM7Y808_9PROT</name>
<sequence>MSIATDTSIPRTTLHAEIQLRRRGVRGQMLALLLAHGDTERDVGRGCVARSCSRFALAEAARQGVPPDDVEQLRRLVAILGTDGTVVTVMNRPTWYARFQRGHARLSARERAAMAERRSRSGARR</sequence>
<evidence type="ECO:0000313" key="2">
    <source>
        <dbReference type="Proteomes" id="UP000831327"/>
    </source>
</evidence>
<dbReference type="EMBL" id="AP025637">
    <property type="protein sequence ID" value="BDG74040.1"/>
    <property type="molecule type" value="Genomic_DNA"/>
</dbReference>
<dbReference type="Proteomes" id="UP000831327">
    <property type="component" value="Chromosome"/>
</dbReference>